<gene>
    <name evidence="6" type="ORF">DWU99_00710</name>
</gene>
<evidence type="ECO:0000259" key="5">
    <source>
        <dbReference type="PROSITE" id="PS51898"/>
    </source>
</evidence>
<evidence type="ECO:0000256" key="1">
    <source>
        <dbReference type="ARBA" id="ARBA00008857"/>
    </source>
</evidence>
<feature type="region of interest" description="Disordered" evidence="4">
    <location>
        <begin position="218"/>
        <end position="239"/>
    </location>
</feature>
<organism evidence="6 7">
    <name type="scientific">Dyella psychrodurans</name>
    <dbReference type="NCBI Taxonomy" id="1927960"/>
    <lineage>
        <taxon>Bacteria</taxon>
        <taxon>Pseudomonadati</taxon>
        <taxon>Pseudomonadota</taxon>
        <taxon>Gammaproteobacteria</taxon>
        <taxon>Lysobacterales</taxon>
        <taxon>Rhodanobacteraceae</taxon>
        <taxon>Dyella</taxon>
    </lineage>
</organism>
<dbReference type="GO" id="GO:0003677">
    <property type="term" value="F:DNA binding"/>
    <property type="evidence" value="ECO:0007669"/>
    <property type="project" value="InterPro"/>
</dbReference>
<dbReference type="InterPro" id="IPR002104">
    <property type="entry name" value="Integrase_catalytic"/>
</dbReference>
<name>A0A370XBP6_9GAMM</name>
<accession>A0A370XBP6</accession>
<feature type="compositionally biased region" description="Basic and acidic residues" evidence="4">
    <location>
        <begin position="230"/>
        <end position="239"/>
    </location>
</feature>
<dbReference type="Pfam" id="PF00589">
    <property type="entry name" value="Phage_integrase"/>
    <property type="match status" value="1"/>
</dbReference>
<comment type="similarity">
    <text evidence="1">Belongs to the 'phage' integrase family.</text>
</comment>
<feature type="domain" description="Tyr recombinase" evidence="5">
    <location>
        <begin position="353"/>
        <end position="560"/>
    </location>
</feature>
<dbReference type="SUPFAM" id="SSF56349">
    <property type="entry name" value="DNA breaking-rejoining enzymes"/>
    <property type="match status" value="1"/>
</dbReference>
<dbReference type="PROSITE" id="PS51898">
    <property type="entry name" value="TYR_RECOMBINASE"/>
    <property type="match status" value="1"/>
</dbReference>
<proteinExistence type="inferred from homology"/>
<dbReference type="PANTHER" id="PTHR30629:SF2">
    <property type="entry name" value="PROPHAGE INTEGRASE INTS-RELATED"/>
    <property type="match status" value="1"/>
</dbReference>
<dbReference type="GO" id="GO:0006310">
    <property type="term" value="P:DNA recombination"/>
    <property type="evidence" value="ECO:0007669"/>
    <property type="project" value="UniProtKB-KW"/>
</dbReference>
<evidence type="ECO:0000313" key="6">
    <source>
        <dbReference type="EMBL" id="RDS85828.1"/>
    </source>
</evidence>
<keyword evidence="2" id="KW-0229">DNA integration</keyword>
<evidence type="ECO:0000256" key="2">
    <source>
        <dbReference type="ARBA" id="ARBA00022908"/>
    </source>
</evidence>
<dbReference type="EMBL" id="QRBF01000001">
    <property type="protein sequence ID" value="RDS85828.1"/>
    <property type="molecule type" value="Genomic_DNA"/>
</dbReference>
<sequence>MCTRFAKACASSRRASDRRSGQQKSRLSGRLFQETFGRGDMIRTCDFYVPNVNIFTTKHHEISHSVTALALWGHHRGHCSQRGGVGPPHHQDVSTMASGTPKKKAAAAAPKMARGVDLRPNAYRFRHRIDVTEDGRTKKKTVNFVNYPFLDEAACRAAGLPNDDPRWPSNALAQANEYSRVYWRDLNLPQPEERPIKGTLREWLERYRDEDLHGHLYGDPAKPAPFAQAERSDNGRTHDAGQIDTLMRMGGFVVPGEEERRRTNPRAAKMLDKNRPLFYPEVRDVLNTEVSRLGKSHCRVLLDRWAGGKGAPSTKRRFRTNLMACMVYHRDHYDMASSEEWLKVPISDDGRKPAARALTTSEWRTIETQLNEMNLHPHTRACLLFIRWTGLRRGEACKMRWENISWPKVRGAVPTVRLERTKARRGVYRERVVPIPEAAESALRALVTDANGQIRPWPKSGWVFPAPQDPSAHIAGTTVYQGFISVFGTRGRKGMSIRDSRIGVPRAAPHHLRHTAATEMSVYISEQQMMELFGWTDPEMLNRYRHQAEHLGLLVRDAHNNLRSAAEMKKAEDMVDFFKGMSEADRERIMARMAVVMAEEAAAKIQQRKGPSAKAPKSRKT</sequence>
<dbReference type="InterPro" id="IPR011010">
    <property type="entry name" value="DNA_brk_join_enz"/>
</dbReference>
<evidence type="ECO:0000256" key="4">
    <source>
        <dbReference type="SAM" id="MobiDB-lite"/>
    </source>
</evidence>
<dbReference type="PANTHER" id="PTHR30629">
    <property type="entry name" value="PROPHAGE INTEGRASE"/>
    <property type="match status" value="1"/>
</dbReference>
<evidence type="ECO:0000256" key="3">
    <source>
        <dbReference type="ARBA" id="ARBA00023172"/>
    </source>
</evidence>
<evidence type="ECO:0000313" key="7">
    <source>
        <dbReference type="Proteomes" id="UP000255334"/>
    </source>
</evidence>
<dbReference type="InterPro" id="IPR013762">
    <property type="entry name" value="Integrase-like_cat_sf"/>
</dbReference>
<dbReference type="Proteomes" id="UP000255334">
    <property type="component" value="Unassembled WGS sequence"/>
</dbReference>
<comment type="caution">
    <text evidence="6">The sequence shown here is derived from an EMBL/GenBank/DDBJ whole genome shotgun (WGS) entry which is preliminary data.</text>
</comment>
<dbReference type="AlphaFoldDB" id="A0A370XBP6"/>
<dbReference type="InterPro" id="IPR050808">
    <property type="entry name" value="Phage_Integrase"/>
</dbReference>
<reference evidence="6 7" key="1">
    <citation type="submission" date="2018-07" db="EMBL/GenBank/DDBJ databases">
        <title>Dyella monticola sp. nov. and Dyella psychrodurans sp. nov. isolated from monsoon evergreen broad-leaved forest soil of Dinghu Mountain, China.</title>
        <authorList>
            <person name="Gao Z."/>
            <person name="Qiu L."/>
        </authorList>
    </citation>
    <scope>NUCLEOTIDE SEQUENCE [LARGE SCALE GENOMIC DNA]</scope>
    <source>
        <strain evidence="6 7">4MSK11</strain>
    </source>
</reference>
<protein>
    <recommendedName>
        <fullName evidence="5">Tyr recombinase domain-containing protein</fullName>
    </recommendedName>
</protein>
<dbReference type="Gene3D" id="1.10.443.10">
    <property type="entry name" value="Intergrase catalytic core"/>
    <property type="match status" value="1"/>
</dbReference>
<dbReference type="GO" id="GO:0015074">
    <property type="term" value="P:DNA integration"/>
    <property type="evidence" value="ECO:0007669"/>
    <property type="project" value="UniProtKB-KW"/>
</dbReference>
<keyword evidence="7" id="KW-1185">Reference proteome</keyword>
<keyword evidence="3" id="KW-0233">DNA recombination</keyword>